<keyword evidence="3" id="KW-1185">Reference proteome</keyword>
<dbReference type="KEGG" id="tpf:TPHA_0M02170"/>
<evidence type="ECO:0000313" key="3">
    <source>
        <dbReference type="Proteomes" id="UP000005666"/>
    </source>
</evidence>
<evidence type="ECO:0000259" key="1">
    <source>
        <dbReference type="Pfam" id="PF22936"/>
    </source>
</evidence>
<proteinExistence type="predicted"/>
<dbReference type="HOGENOM" id="CLU_702441_0_0_1"/>
<gene>
    <name evidence="2" type="primary">TPHA0M02170</name>
    <name evidence="2" type="ordered locus">TPHA_0M02170</name>
</gene>
<sequence>MSSQYAQVLTQQVMSPVANDFYFDVKLNGEDNFNFWYAPFSNKLSIIRLELFEYFENNGNVTTIPVEVQENSIIKKSVLNLLDTAVKAVILTSSEAHVQAVIRKYTSTHFNQSSIQVMAFLKETYGRVKVSTTAMLFNQNQSMFNKSIKEQHSWASKSLRTVAKQIIAAERGTYLSDSEKENNMQKVLDHFEALMLIALNPDHQATCLNLLGRNETINSSDVISVISNNVSANSTAMTASSRSRSQKAGTKQRKRKCQLCEKDHYLNECPRFKEAFPDAAIIKHYANKKNDRSWITAAETDINKDNWIFDNGSTVHICNDKTMFTEFQNGTGSQISVVAGNVKIKGYGSVVTDTHIHHFVFYIDNLTFPLSLLQTVYTEYCGRGTPLDSNVYF</sequence>
<dbReference type="Proteomes" id="UP000005666">
    <property type="component" value="Chromosome 13"/>
</dbReference>
<dbReference type="InterPro" id="IPR035179">
    <property type="entry name" value="DUF5314"/>
</dbReference>
<feature type="domain" description="Retrovirus-related Pol polyprotein from transposon TNT 1-94-like beta-barrel" evidence="1">
    <location>
        <begin position="307"/>
        <end position="357"/>
    </location>
</feature>
<dbReference type="GeneID" id="11531944"/>
<name>G8C0S6_TETPH</name>
<dbReference type="eggNOG" id="ENOG502S6TM">
    <property type="taxonomic scope" value="Eukaryota"/>
</dbReference>
<evidence type="ECO:0000313" key="2">
    <source>
        <dbReference type="EMBL" id="CCE65791.1"/>
    </source>
</evidence>
<dbReference type="STRING" id="1071381.G8C0S6"/>
<dbReference type="InterPro" id="IPR054722">
    <property type="entry name" value="PolX-like_BBD"/>
</dbReference>
<dbReference type="EMBL" id="HE612868">
    <property type="protein sequence ID" value="CCE65791.1"/>
    <property type="molecule type" value="Genomic_DNA"/>
</dbReference>
<protein>
    <recommendedName>
        <fullName evidence="1">Retrovirus-related Pol polyprotein from transposon TNT 1-94-like beta-barrel domain-containing protein</fullName>
    </recommendedName>
</protein>
<accession>G8C0S6</accession>
<dbReference type="OMA" id="PISKCAK"/>
<reference evidence="2 3" key="1">
    <citation type="journal article" date="2011" name="Proc. Natl. Acad. Sci. U.S.A.">
        <title>Evolutionary erosion of yeast sex chromosomes by mating-type switching accidents.</title>
        <authorList>
            <person name="Gordon J.L."/>
            <person name="Armisen D."/>
            <person name="Proux-Wera E."/>
            <person name="Oheigeartaigh S.S."/>
            <person name="Byrne K.P."/>
            <person name="Wolfe K.H."/>
        </authorList>
    </citation>
    <scope>NUCLEOTIDE SEQUENCE [LARGE SCALE GENOMIC DNA]</scope>
    <source>
        <strain evidence="3">ATCC 24235 / CBS 4417 / NBRC 1672 / NRRL Y-8282 / UCD 70-5</strain>
    </source>
</reference>
<dbReference type="Pfam" id="PF17241">
    <property type="entry name" value="Retrotran_gag_4"/>
    <property type="match status" value="1"/>
</dbReference>
<organism evidence="2 3">
    <name type="scientific">Tetrapisispora phaffii (strain ATCC 24235 / CBS 4417 / NBRC 1672 / NRRL Y-8282 / UCD 70-5)</name>
    <name type="common">Yeast</name>
    <name type="synonym">Fabospora phaffii</name>
    <dbReference type="NCBI Taxonomy" id="1071381"/>
    <lineage>
        <taxon>Eukaryota</taxon>
        <taxon>Fungi</taxon>
        <taxon>Dikarya</taxon>
        <taxon>Ascomycota</taxon>
        <taxon>Saccharomycotina</taxon>
        <taxon>Saccharomycetes</taxon>
        <taxon>Saccharomycetales</taxon>
        <taxon>Saccharomycetaceae</taxon>
        <taxon>Tetrapisispora</taxon>
    </lineage>
</organism>
<dbReference type="OrthoDB" id="2663223at2759"/>
<dbReference type="AlphaFoldDB" id="G8C0S6"/>
<dbReference type="Pfam" id="PF22936">
    <property type="entry name" value="Pol_BBD"/>
    <property type="match status" value="1"/>
</dbReference>
<dbReference type="RefSeq" id="XP_003688225.1">
    <property type="nucleotide sequence ID" value="XM_003688177.1"/>
</dbReference>